<feature type="transmembrane region" description="Helical" evidence="4">
    <location>
        <begin position="39"/>
        <end position="58"/>
    </location>
</feature>
<sequence length="179" mass="20128">MAESGRYCYREVVPFCAMVAVECTNVGVNVLFKQATLKGFSYYAFIVYSFALSTLFLFLPLPFVFQWSRGLPPFNVSLVLRIFLLGTIGFVAQLFGFLTRCIVQPLSVVDDELVLKVGMTFTTLEDAGKFYRNYAKAACFSTRVRMSVLGSFTLLLSKQSRDAQTAQGTKHVHSSYDRE</sequence>
<evidence type="ECO:0000256" key="1">
    <source>
        <dbReference type="ARBA" id="ARBA00022692"/>
    </source>
</evidence>
<keyword evidence="2 4" id="KW-1133">Transmembrane helix</keyword>
<evidence type="ECO:0000313" key="5">
    <source>
        <dbReference type="Proteomes" id="UP000515211"/>
    </source>
</evidence>
<dbReference type="KEGG" id="adu:127748432"/>
<keyword evidence="3 4" id="KW-0472">Membrane</keyword>
<protein>
    <submittedName>
        <fullName evidence="6">WAT1-related protein At5g40240-like</fullName>
    </submittedName>
</protein>
<dbReference type="Proteomes" id="UP000515211">
    <property type="component" value="Chromosome 6"/>
</dbReference>
<gene>
    <name evidence="6" type="primary">LOC127748432</name>
</gene>
<dbReference type="InterPro" id="IPR030184">
    <property type="entry name" value="WAT1-related"/>
</dbReference>
<keyword evidence="1 4" id="KW-0812">Transmembrane</keyword>
<evidence type="ECO:0000256" key="3">
    <source>
        <dbReference type="ARBA" id="ARBA00023136"/>
    </source>
</evidence>
<accession>A0A9C6TR39</accession>
<evidence type="ECO:0000256" key="2">
    <source>
        <dbReference type="ARBA" id="ARBA00022989"/>
    </source>
</evidence>
<reference evidence="5" key="1">
    <citation type="journal article" date="2016" name="Nat. Genet.">
        <title>The genome sequences of Arachis duranensis and Arachis ipaensis, the diploid ancestors of cultivated peanut.</title>
        <authorList>
            <person name="Bertioli D.J."/>
            <person name="Cannon S.B."/>
            <person name="Froenicke L."/>
            <person name="Huang G."/>
            <person name="Farmer A.D."/>
            <person name="Cannon E.K."/>
            <person name="Liu X."/>
            <person name="Gao D."/>
            <person name="Clevenger J."/>
            <person name="Dash S."/>
            <person name="Ren L."/>
            <person name="Moretzsohn M.C."/>
            <person name="Shirasawa K."/>
            <person name="Huang W."/>
            <person name="Vidigal B."/>
            <person name="Abernathy B."/>
            <person name="Chu Y."/>
            <person name="Niederhuth C.E."/>
            <person name="Umale P."/>
            <person name="Araujo A.C."/>
            <person name="Kozik A."/>
            <person name="Kim K.D."/>
            <person name="Burow M.D."/>
            <person name="Varshney R.K."/>
            <person name="Wang X."/>
            <person name="Zhang X."/>
            <person name="Barkley N."/>
            <person name="Guimaraes P.M."/>
            <person name="Isobe S."/>
            <person name="Guo B."/>
            <person name="Liao B."/>
            <person name="Stalker H.T."/>
            <person name="Schmitz R.J."/>
            <person name="Scheffler B.E."/>
            <person name="Leal-Bertioli S.C."/>
            <person name="Xun X."/>
            <person name="Jackson S.A."/>
            <person name="Michelmore R."/>
            <person name="Ozias-Akins P."/>
        </authorList>
    </citation>
    <scope>NUCLEOTIDE SEQUENCE [LARGE SCALE GENOMIC DNA]</scope>
    <source>
        <strain evidence="5">cv. V14167</strain>
    </source>
</reference>
<proteinExistence type="predicted"/>
<dbReference type="GO" id="GO:0022857">
    <property type="term" value="F:transmembrane transporter activity"/>
    <property type="evidence" value="ECO:0007669"/>
    <property type="project" value="InterPro"/>
</dbReference>
<reference evidence="6" key="2">
    <citation type="submission" date="2025-08" db="UniProtKB">
        <authorList>
            <consortium name="RefSeq"/>
        </authorList>
    </citation>
    <scope>IDENTIFICATION</scope>
    <source>
        <tissue evidence="6">Whole plant</tissue>
    </source>
</reference>
<dbReference type="PANTHER" id="PTHR31218">
    <property type="entry name" value="WAT1-RELATED PROTEIN"/>
    <property type="match status" value="1"/>
</dbReference>
<evidence type="ECO:0000313" key="6">
    <source>
        <dbReference type="RefSeq" id="XP_052118911.1"/>
    </source>
</evidence>
<dbReference type="AlphaFoldDB" id="A0A9C6TR39"/>
<dbReference type="GO" id="GO:0016020">
    <property type="term" value="C:membrane"/>
    <property type="evidence" value="ECO:0007669"/>
    <property type="project" value="InterPro"/>
</dbReference>
<evidence type="ECO:0000256" key="4">
    <source>
        <dbReference type="SAM" id="Phobius"/>
    </source>
</evidence>
<dbReference type="RefSeq" id="XP_052118911.1">
    <property type="nucleotide sequence ID" value="XM_052262951.1"/>
</dbReference>
<keyword evidence="5" id="KW-1185">Reference proteome</keyword>
<name>A0A9C6TR39_ARADU</name>
<organism evidence="5 6">
    <name type="scientific">Arachis duranensis</name>
    <name type="common">Wild peanut</name>
    <dbReference type="NCBI Taxonomy" id="130453"/>
    <lineage>
        <taxon>Eukaryota</taxon>
        <taxon>Viridiplantae</taxon>
        <taxon>Streptophyta</taxon>
        <taxon>Embryophyta</taxon>
        <taxon>Tracheophyta</taxon>
        <taxon>Spermatophyta</taxon>
        <taxon>Magnoliopsida</taxon>
        <taxon>eudicotyledons</taxon>
        <taxon>Gunneridae</taxon>
        <taxon>Pentapetalae</taxon>
        <taxon>rosids</taxon>
        <taxon>fabids</taxon>
        <taxon>Fabales</taxon>
        <taxon>Fabaceae</taxon>
        <taxon>Papilionoideae</taxon>
        <taxon>50 kb inversion clade</taxon>
        <taxon>dalbergioids sensu lato</taxon>
        <taxon>Dalbergieae</taxon>
        <taxon>Pterocarpus clade</taxon>
        <taxon>Arachis</taxon>
    </lineage>
</organism>
<dbReference type="GeneID" id="127748432"/>
<feature type="transmembrane region" description="Helical" evidence="4">
    <location>
        <begin position="78"/>
        <end position="98"/>
    </location>
</feature>